<dbReference type="PANTHER" id="PTHR23162:SF7">
    <property type="entry name" value="PROTEIN BCAP"/>
    <property type="match status" value="1"/>
</dbReference>
<reference evidence="9 10" key="1">
    <citation type="submission" date="2016-07" db="EMBL/GenBank/DDBJ databases">
        <title>Disparate Historic Effective Population Sizes Predicted by Modern Levels of Genome Diversity for the Scaled Quail (Callipepla squamata) and the Northern Bobwhite (Colinus virginianus): Inferences from First and Second Generation Draft Genome Assemblies for Sympatric New World Quail.</title>
        <authorList>
            <person name="Oldeschulte D.L."/>
            <person name="Halley Y.A."/>
            <person name="Bhattarai E.K."/>
            <person name="Brashear W.A."/>
            <person name="Hill J."/>
            <person name="Metz R.P."/>
            <person name="Johnson C.D."/>
            <person name="Rollins D."/>
            <person name="Peterson M.J."/>
            <person name="Bickhart D.M."/>
            <person name="Decker J.E."/>
            <person name="Seabury C.M."/>
        </authorList>
    </citation>
    <scope>NUCLEOTIDE SEQUENCE [LARGE SCALE GENOMIC DNA]</scope>
    <source>
        <strain evidence="9 10">Texas</strain>
        <tissue evidence="9">Leg muscle</tissue>
    </source>
</reference>
<dbReference type="Proteomes" id="UP000198323">
    <property type="component" value="Unassembled WGS sequence"/>
</dbReference>
<keyword evidence="6" id="KW-0206">Cytoskeleton</keyword>
<keyword evidence="4" id="KW-0963">Cytoplasm</keyword>
<evidence type="ECO:0000256" key="6">
    <source>
        <dbReference type="ARBA" id="ARBA00023212"/>
    </source>
</evidence>
<name>A0A226N736_CALSU</name>
<proteinExistence type="inferred from homology"/>
<comment type="similarity">
    <text evidence="3">Belongs to the ODF2 family.</text>
</comment>
<dbReference type="PANTHER" id="PTHR23162">
    <property type="entry name" value="OUTER DENSE FIBER OF SPERM TAILS 2"/>
    <property type="match status" value="1"/>
</dbReference>
<dbReference type="InterPro" id="IPR026099">
    <property type="entry name" value="Odf2-rel"/>
</dbReference>
<evidence type="ECO:0000256" key="5">
    <source>
        <dbReference type="ARBA" id="ARBA00023054"/>
    </source>
</evidence>
<keyword evidence="7" id="KW-0966">Cell projection</keyword>
<evidence type="ECO:0000256" key="4">
    <source>
        <dbReference type="ARBA" id="ARBA00022490"/>
    </source>
</evidence>
<evidence type="ECO:0000256" key="8">
    <source>
        <dbReference type="SAM" id="Coils"/>
    </source>
</evidence>
<sequence>MLHRIPCYPTRQITSLSEDLKRKEEHRRKSNDEILGKLNSVNSENEKIFLENEKLKASLDALGISTVSVENDLLSLQEKTKLQKNVVEHYNNQVQELQAEVEVLKSRYKTVFSENRRIRESKCLEVYEVSFAVL</sequence>
<dbReference type="GO" id="GO:1902018">
    <property type="term" value="P:negative regulation of cilium assembly"/>
    <property type="evidence" value="ECO:0007669"/>
    <property type="project" value="TreeGrafter"/>
</dbReference>
<accession>A0A226N736</accession>
<dbReference type="GO" id="GO:0005813">
    <property type="term" value="C:centrosome"/>
    <property type="evidence" value="ECO:0007669"/>
    <property type="project" value="TreeGrafter"/>
</dbReference>
<dbReference type="GO" id="GO:0036064">
    <property type="term" value="C:ciliary basal body"/>
    <property type="evidence" value="ECO:0007669"/>
    <property type="project" value="TreeGrafter"/>
</dbReference>
<dbReference type="GO" id="GO:0005814">
    <property type="term" value="C:centriole"/>
    <property type="evidence" value="ECO:0007669"/>
    <property type="project" value="UniProtKB-SubCell"/>
</dbReference>
<evidence type="ECO:0000256" key="2">
    <source>
        <dbReference type="ARBA" id="ARBA00004138"/>
    </source>
</evidence>
<evidence type="ECO:0000256" key="3">
    <source>
        <dbReference type="ARBA" id="ARBA00009316"/>
    </source>
</evidence>
<dbReference type="AlphaFoldDB" id="A0A226N736"/>
<gene>
    <name evidence="9" type="ORF">ASZ78_013742</name>
</gene>
<comment type="caution">
    <text evidence="9">The sequence shown here is derived from an EMBL/GenBank/DDBJ whole genome shotgun (WGS) entry which is preliminary data.</text>
</comment>
<dbReference type="STRING" id="9009.A0A226N736"/>
<feature type="coiled-coil region" evidence="8">
    <location>
        <begin position="80"/>
        <end position="114"/>
    </location>
</feature>
<dbReference type="EMBL" id="MCFN01000173">
    <property type="protein sequence ID" value="OXB63292.1"/>
    <property type="molecule type" value="Genomic_DNA"/>
</dbReference>
<evidence type="ECO:0000313" key="9">
    <source>
        <dbReference type="EMBL" id="OXB63292.1"/>
    </source>
</evidence>
<keyword evidence="5 8" id="KW-0175">Coiled coil</keyword>
<evidence type="ECO:0000256" key="7">
    <source>
        <dbReference type="ARBA" id="ARBA00023273"/>
    </source>
</evidence>
<comment type="subcellular location">
    <subcellularLocation>
        <location evidence="2">Cell projection</location>
        <location evidence="2">Cilium</location>
    </subcellularLocation>
    <subcellularLocation>
        <location evidence="1">Cytoplasm</location>
        <location evidence="1">Cytoskeleton</location>
        <location evidence="1">Microtubule organizing center</location>
        <location evidence="1">Centrosome</location>
        <location evidence="1">Centriole</location>
    </subcellularLocation>
</comment>
<organism evidence="9 10">
    <name type="scientific">Callipepla squamata</name>
    <name type="common">Scaled quail</name>
    <dbReference type="NCBI Taxonomy" id="9009"/>
    <lineage>
        <taxon>Eukaryota</taxon>
        <taxon>Metazoa</taxon>
        <taxon>Chordata</taxon>
        <taxon>Craniata</taxon>
        <taxon>Vertebrata</taxon>
        <taxon>Euteleostomi</taxon>
        <taxon>Archelosauria</taxon>
        <taxon>Archosauria</taxon>
        <taxon>Dinosauria</taxon>
        <taxon>Saurischia</taxon>
        <taxon>Theropoda</taxon>
        <taxon>Coelurosauria</taxon>
        <taxon>Aves</taxon>
        <taxon>Neognathae</taxon>
        <taxon>Galloanserae</taxon>
        <taxon>Galliformes</taxon>
        <taxon>Odontophoridae</taxon>
        <taxon>Callipepla</taxon>
    </lineage>
</organism>
<evidence type="ECO:0000313" key="10">
    <source>
        <dbReference type="Proteomes" id="UP000198323"/>
    </source>
</evidence>
<dbReference type="OrthoDB" id="9948429at2759"/>
<keyword evidence="10" id="KW-1185">Reference proteome</keyword>
<protein>
    <submittedName>
        <fullName evidence="9">Uncharacterized protein</fullName>
    </submittedName>
</protein>
<evidence type="ECO:0000256" key="1">
    <source>
        <dbReference type="ARBA" id="ARBA00004114"/>
    </source>
</evidence>